<dbReference type="NCBIfam" id="TIGR01011">
    <property type="entry name" value="rpsB_bact"/>
    <property type="match status" value="1"/>
</dbReference>
<keyword evidence="4" id="KW-0496">Mitochondrion</keyword>
<protein>
    <recommendedName>
        <fullName evidence="7">Small ribosomal subunit protein uS2m</fullName>
    </recommendedName>
    <alternativeName>
        <fullName evidence="8">28S ribosomal protein S2, mitochondrial</fullName>
    </alternativeName>
</protein>
<comment type="similarity">
    <text evidence="2">Belongs to the universal ribosomal protein uS2 family.</text>
</comment>
<dbReference type="GO" id="GO:0003735">
    <property type="term" value="F:structural constituent of ribosome"/>
    <property type="evidence" value="ECO:0007669"/>
    <property type="project" value="InterPro"/>
</dbReference>
<gene>
    <name evidence="9" type="ORF">g.22756</name>
</gene>
<dbReference type="AlphaFoldDB" id="A0A1B6GLH6"/>
<dbReference type="SUPFAM" id="SSF52313">
    <property type="entry name" value="Ribosomal protein S2"/>
    <property type="match status" value="1"/>
</dbReference>
<dbReference type="PANTHER" id="PTHR12534">
    <property type="entry name" value="30S RIBOSOMAL PROTEIN S2 PROKARYOTIC AND ORGANELLAR"/>
    <property type="match status" value="1"/>
</dbReference>
<dbReference type="HAMAP" id="MF_00291_B">
    <property type="entry name" value="Ribosomal_uS2_B"/>
    <property type="match status" value="1"/>
</dbReference>
<evidence type="ECO:0000313" key="9">
    <source>
        <dbReference type="EMBL" id="JAS63163.1"/>
    </source>
</evidence>
<evidence type="ECO:0000256" key="8">
    <source>
        <dbReference type="ARBA" id="ARBA00083109"/>
    </source>
</evidence>
<dbReference type="PRINTS" id="PR00395">
    <property type="entry name" value="RIBOSOMALS2"/>
</dbReference>
<dbReference type="InterPro" id="IPR005706">
    <property type="entry name" value="Ribosomal_uS2_bac/mit/plastid"/>
</dbReference>
<evidence type="ECO:0000256" key="6">
    <source>
        <dbReference type="ARBA" id="ARBA00059792"/>
    </source>
</evidence>
<dbReference type="Pfam" id="PF00318">
    <property type="entry name" value="Ribosomal_S2"/>
    <property type="match status" value="1"/>
</dbReference>
<evidence type="ECO:0000256" key="5">
    <source>
        <dbReference type="ARBA" id="ARBA00023274"/>
    </source>
</evidence>
<sequence>MRNLSLKSRSIIACSKNIFNKMTQLSLVSRRFSSAAMSTQTQPQIDFPENKPETVSLNPIHYEDYFGVKKMVTVKDLFNARVHYGHKEGSLNNHMLPYIFGSRMGHLIFDLDKTLQLLHQALNFIAHIAYRDGIILFVTQSPQNGYLVERTAQECKEFVHTRLWRQGMFTNSTMMYGAVTRLPDAVVLFNTLTNVMEEHLAIKESAKMAIPTIAVVDTNCNPNLITYPIPGNDDTPIAIQLYCRLFKEAILKGKAERRRVLEMCKS</sequence>
<dbReference type="EMBL" id="GECZ01006606">
    <property type="protein sequence ID" value="JAS63163.1"/>
    <property type="molecule type" value="Transcribed_RNA"/>
</dbReference>
<dbReference type="Gene3D" id="3.40.50.10490">
    <property type="entry name" value="Glucose-6-phosphate isomerase like protein, domain 1"/>
    <property type="match status" value="1"/>
</dbReference>
<dbReference type="PANTHER" id="PTHR12534:SF0">
    <property type="entry name" value="SMALL RIBOSOMAL SUBUNIT PROTEIN US2M"/>
    <property type="match status" value="1"/>
</dbReference>
<comment type="subcellular location">
    <subcellularLocation>
        <location evidence="1">Mitochondrion</location>
    </subcellularLocation>
</comment>
<evidence type="ECO:0000256" key="7">
    <source>
        <dbReference type="ARBA" id="ARBA00071390"/>
    </source>
</evidence>
<evidence type="ECO:0000256" key="2">
    <source>
        <dbReference type="ARBA" id="ARBA00006242"/>
    </source>
</evidence>
<dbReference type="GO" id="GO:0005763">
    <property type="term" value="C:mitochondrial small ribosomal subunit"/>
    <property type="evidence" value="ECO:0007669"/>
    <property type="project" value="UniProtKB-ARBA"/>
</dbReference>
<evidence type="ECO:0000256" key="3">
    <source>
        <dbReference type="ARBA" id="ARBA00022980"/>
    </source>
</evidence>
<dbReference type="InterPro" id="IPR023591">
    <property type="entry name" value="Ribosomal_uS2_flav_dom_sf"/>
</dbReference>
<evidence type="ECO:0000256" key="4">
    <source>
        <dbReference type="ARBA" id="ARBA00023128"/>
    </source>
</evidence>
<keyword evidence="3" id="KW-0689">Ribosomal protein</keyword>
<dbReference type="GO" id="GO:0006412">
    <property type="term" value="P:translation"/>
    <property type="evidence" value="ECO:0007669"/>
    <property type="project" value="InterPro"/>
</dbReference>
<dbReference type="CDD" id="cd01425">
    <property type="entry name" value="RPS2"/>
    <property type="match status" value="1"/>
</dbReference>
<name>A0A1B6GLH6_9HEMI</name>
<comment type="function">
    <text evidence="6">Required for mitoribosome formation and stability, and mitochondrial translation.</text>
</comment>
<accession>A0A1B6GLH6</accession>
<reference evidence="9" key="1">
    <citation type="submission" date="2015-11" db="EMBL/GenBank/DDBJ databases">
        <title>De novo transcriptome assembly of four potential Pierce s Disease insect vectors from Arizona vineyards.</title>
        <authorList>
            <person name="Tassone E.E."/>
        </authorList>
    </citation>
    <scope>NUCLEOTIDE SEQUENCE</scope>
</reference>
<dbReference type="FunFam" id="3.40.50.10490:FF:000026">
    <property type="entry name" value="28S ribosomal protein S2, mitochondrial"/>
    <property type="match status" value="1"/>
</dbReference>
<evidence type="ECO:0000256" key="1">
    <source>
        <dbReference type="ARBA" id="ARBA00004173"/>
    </source>
</evidence>
<dbReference type="GO" id="GO:0005743">
    <property type="term" value="C:mitochondrial inner membrane"/>
    <property type="evidence" value="ECO:0007669"/>
    <property type="project" value="UniProtKB-ARBA"/>
</dbReference>
<dbReference type="InterPro" id="IPR001865">
    <property type="entry name" value="Ribosomal_uS2"/>
</dbReference>
<keyword evidence="5" id="KW-0687">Ribonucleoprotein</keyword>
<proteinExistence type="inferred from homology"/>
<organism evidence="9">
    <name type="scientific">Cuerna arida</name>
    <dbReference type="NCBI Taxonomy" id="1464854"/>
    <lineage>
        <taxon>Eukaryota</taxon>
        <taxon>Metazoa</taxon>
        <taxon>Ecdysozoa</taxon>
        <taxon>Arthropoda</taxon>
        <taxon>Hexapoda</taxon>
        <taxon>Insecta</taxon>
        <taxon>Pterygota</taxon>
        <taxon>Neoptera</taxon>
        <taxon>Paraneoptera</taxon>
        <taxon>Hemiptera</taxon>
        <taxon>Auchenorrhyncha</taxon>
        <taxon>Membracoidea</taxon>
        <taxon>Cicadellidae</taxon>
        <taxon>Cicadellinae</taxon>
        <taxon>Proconiini</taxon>
        <taxon>Cuerna</taxon>
    </lineage>
</organism>